<evidence type="ECO:0000313" key="3">
    <source>
        <dbReference type="EMBL" id="KAJ4002741.1"/>
    </source>
</evidence>
<organism evidence="3 4">
    <name type="scientific">Fusarium irregulare</name>
    <dbReference type="NCBI Taxonomy" id="2494466"/>
    <lineage>
        <taxon>Eukaryota</taxon>
        <taxon>Fungi</taxon>
        <taxon>Dikarya</taxon>
        <taxon>Ascomycota</taxon>
        <taxon>Pezizomycotina</taxon>
        <taxon>Sordariomycetes</taxon>
        <taxon>Hypocreomycetidae</taxon>
        <taxon>Hypocreales</taxon>
        <taxon>Nectriaceae</taxon>
        <taxon>Fusarium</taxon>
        <taxon>Fusarium incarnatum-equiseti species complex</taxon>
    </lineage>
</organism>
<protein>
    <submittedName>
        <fullName evidence="3">Uncharacterized protein</fullName>
    </submittedName>
</protein>
<comment type="caution">
    <text evidence="3">The sequence shown here is derived from an EMBL/GenBank/DDBJ whole genome shotgun (WGS) entry which is preliminary data.</text>
</comment>
<dbReference type="GO" id="GO:0005634">
    <property type="term" value="C:nucleus"/>
    <property type="evidence" value="ECO:0007669"/>
    <property type="project" value="UniProtKB-SubCell"/>
</dbReference>
<evidence type="ECO:0000313" key="4">
    <source>
        <dbReference type="Proteomes" id="UP001152130"/>
    </source>
</evidence>
<keyword evidence="4" id="KW-1185">Reference proteome</keyword>
<dbReference type="PANTHER" id="PTHR37534:SF46">
    <property type="entry name" value="ZN(II)2CYS6 TRANSCRIPTION FACTOR (EUROFUNG)"/>
    <property type="match status" value="1"/>
</dbReference>
<dbReference type="InterPro" id="IPR021858">
    <property type="entry name" value="Fun_TF"/>
</dbReference>
<dbReference type="OrthoDB" id="3509362at2759"/>
<dbReference type="Pfam" id="PF11951">
    <property type="entry name" value="Fungal_trans_2"/>
    <property type="match status" value="1"/>
</dbReference>
<reference evidence="3" key="1">
    <citation type="submission" date="2022-10" db="EMBL/GenBank/DDBJ databases">
        <title>Fusarium specimens isolated from Avocado Roots.</title>
        <authorList>
            <person name="Stajich J."/>
            <person name="Roper C."/>
            <person name="Heimlech-Rivalta G."/>
        </authorList>
    </citation>
    <scope>NUCLEOTIDE SEQUENCE</scope>
    <source>
        <strain evidence="3">CF00143</strain>
    </source>
</reference>
<accession>A0A9W8PDQ4</accession>
<dbReference type="EMBL" id="JAPDHF010000030">
    <property type="protein sequence ID" value="KAJ4002741.1"/>
    <property type="molecule type" value="Genomic_DNA"/>
</dbReference>
<sequence length="232" mass="25100">MESPVLLHALMAFSSVTLSYFDTSYATIAVETRVRALSSLSKSILAEDIVQREINLAACLVLATAEISLGHRAEWHNHLQGAKHVVLSTHASQRDAMPLIGTEAVKASHEGRWLLRNFAYHDIMGSVVSGHSLLLDTNYPEDVSTPVDSYFGVAYEILLSIAKTTSLDLTGLDNVTTLSDVAMTKVNTTKAAISSIETSLCAWKCPNVVDAGLVHGTLFPERSASLPLRTHP</sequence>
<gene>
    <name evidence="3" type="ORF">NW766_012671</name>
</gene>
<evidence type="ECO:0000256" key="1">
    <source>
        <dbReference type="ARBA" id="ARBA00004123"/>
    </source>
</evidence>
<name>A0A9W8PDQ4_9HYPO</name>
<dbReference type="AlphaFoldDB" id="A0A9W8PDQ4"/>
<dbReference type="PANTHER" id="PTHR37534">
    <property type="entry name" value="TRANSCRIPTIONAL ACTIVATOR PROTEIN UGA3"/>
    <property type="match status" value="1"/>
</dbReference>
<dbReference type="Proteomes" id="UP001152130">
    <property type="component" value="Unassembled WGS sequence"/>
</dbReference>
<keyword evidence="2" id="KW-0539">Nucleus</keyword>
<comment type="subcellular location">
    <subcellularLocation>
        <location evidence="1">Nucleus</location>
    </subcellularLocation>
</comment>
<evidence type="ECO:0000256" key="2">
    <source>
        <dbReference type="ARBA" id="ARBA00023242"/>
    </source>
</evidence>
<proteinExistence type="predicted"/>